<keyword evidence="6 8" id="KW-1133">Transmembrane helix</keyword>
<dbReference type="InterPro" id="IPR004268">
    <property type="entry name" value="MurJ"/>
</dbReference>
<evidence type="ECO:0000313" key="9">
    <source>
        <dbReference type="EMBL" id="RQW75455.1"/>
    </source>
</evidence>
<evidence type="ECO:0000256" key="2">
    <source>
        <dbReference type="ARBA" id="ARBA00022475"/>
    </source>
</evidence>
<feature type="transmembrane region" description="Helical" evidence="8">
    <location>
        <begin position="440"/>
        <end position="458"/>
    </location>
</feature>
<feature type="transmembrane region" description="Helical" evidence="8">
    <location>
        <begin position="400"/>
        <end position="420"/>
    </location>
</feature>
<feature type="transmembrane region" description="Helical" evidence="8">
    <location>
        <begin position="264"/>
        <end position="282"/>
    </location>
</feature>
<keyword evidence="3 8" id="KW-0812">Transmembrane</keyword>
<evidence type="ECO:0000256" key="1">
    <source>
        <dbReference type="ARBA" id="ARBA00004651"/>
    </source>
</evidence>
<dbReference type="OrthoDB" id="9804143at2"/>
<keyword evidence="4" id="KW-0133">Cell shape</keyword>
<organism evidence="9 10">
    <name type="scientific">Lysinibacillus composti</name>
    <dbReference type="NCBI Taxonomy" id="720633"/>
    <lineage>
        <taxon>Bacteria</taxon>
        <taxon>Bacillati</taxon>
        <taxon>Bacillota</taxon>
        <taxon>Bacilli</taxon>
        <taxon>Bacillales</taxon>
        <taxon>Bacillaceae</taxon>
        <taxon>Lysinibacillus</taxon>
    </lineage>
</organism>
<keyword evidence="7 8" id="KW-0472">Membrane</keyword>
<dbReference type="PANTHER" id="PTHR47019:SF1">
    <property type="entry name" value="LIPID II FLIPPASE MURJ"/>
    <property type="match status" value="1"/>
</dbReference>
<feature type="transmembrane region" description="Helical" evidence="8">
    <location>
        <begin position="7"/>
        <end position="31"/>
    </location>
</feature>
<name>A0A3N9UHC7_9BACI</name>
<dbReference type="InterPro" id="IPR051050">
    <property type="entry name" value="Lipid_II_flippase_MurJ/MviN"/>
</dbReference>
<proteinExistence type="predicted"/>
<dbReference type="GO" id="GO:0015648">
    <property type="term" value="F:lipid-linked peptidoglycan transporter activity"/>
    <property type="evidence" value="ECO:0007669"/>
    <property type="project" value="TreeGrafter"/>
</dbReference>
<accession>A0A3N9UHC7</accession>
<protein>
    <submittedName>
        <fullName evidence="9">Murein biosynthesis integral membrane protein MurJ</fullName>
    </submittedName>
</protein>
<feature type="transmembrane region" description="Helical" evidence="8">
    <location>
        <begin position="373"/>
        <end position="394"/>
    </location>
</feature>
<evidence type="ECO:0000256" key="7">
    <source>
        <dbReference type="ARBA" id="ARBA00023136"/>
    </source>
</evidence>
<feature type="transmembrane region" description="Helical" evidence="8">
    <location>
        <begin position="51"/>
        <end position="69"/>
    </location>
</feature>
<dbReference type="PRINTS" id="PR01806">
    <property type="entry name" value="VIRFACTRMVIN"/>
</dbReference>
<keyword evidence="5" id="KW-0573">Peptidoglycan synthesis</keyword>
<keyword evidence="10" id="KW-1185">Reference proteome</keyword>
<dbReference type="Proteomes" id="UP000274033">
    <property type="component" value="Unassembled WGS sequence"/>
</dbReference>
<feature type="transmembrane region" description="Helical" evidence="8">
    <location>
        <begin position="180"/>
        <end position="199"/>
    </location>
</feature>
<dbReference type="AlphaFoldDB" id="A0A3N9UHC7"/>
<gene>
    <name evidence="9" type="primary">murJ</name>
    <name evidence="9" type="ORF">EBB45_06835</name>
</gene>
<dbReference type="RefSeq" id="WP_124763757.1">
    <property type="nucleotide sequence ID" value="NZ_JAFBDY010000003.1"/>
</dbReference>
<evidence type="ECO:0000313" key="10">
    <source>
        <dbReference type="Proteomes" id="UP000274033"/>
    </source>
</evidence>
<feature type="transmembrane region" description="Helical" evidence="8">
    <location>
        <begin position="338"/>
        <end position="361"/>
    </location>
</feature>
<dbReference type="GO" id="GO:0009252">
    <property type="term" value="P:peptidoglycan biosynthetic process"/>
    <property type="evidence" value="ECO:0007669"/>
    <property type="project" value="UniProtKB-KW"/>
</dbReference>
<evidence type="ECO:0000256" key="5">
    <source>
        <dbReference type="ARBA" id="ARBA00022984"/>
    </source>
</evidence>
<keyword evidence="2" id="KW-1003">Cell membrane</keyword>
<feature type="transmembrane region" description="Helical" evidence="8">
    <location>
        <begin position="464"/>
        <end position="485"/>
    </location>
</feature>
<dbReference type="GO" id="GO:0008360">
    <property type="term" value="P:regulation of cell shape"/>
    <property type="evidence" value="ECO:0007669"/>
    <property type="project" value="UniProtKB-KW"/>
</dbReference>
<sequence>MNKFLKIVGAVAIVNIFARFFGFLREIIIGIQYGTTYTAESIINAYTIPNFLYLVIGGAFTTAFISIYHKTNSSISDYIRRTFTTILISITVITLIFIVFDDWILHSYFRDVTGEEYELLKSLYIWMMPSTIMLVLSTWMSGVLNVQGKFHLSSFSVLVYNLSFLIISVGLSFVMGPIGYGIGALIGAIFMVGFLIYGVRNVKDMSFKPSLKFGDDQKELWKVALPIMLGGATAQMYTILQRFFTNGLEEGAVAAMNYATKVSQFPQAILMTAVTTVIYPLLSKKEGEGDQEAVKGLYLRGLRMLYLLVMPISIYVYFEAESLIRIIFEYGLFDASSTAITAPILEIFSLTMFFLAANMYITRFYYAKGNSMTPVLFSILTVFGVNIAVTYLLIDELGANAVAWGNVVSAAVNFILLVAYLQGKYKLYFVKNNILQFGKFAVLTVGYFIVTWVVSTFVNIEFKWIHVIVTFLLTMIGYIVLVLILKFQEINGLLGKLKNKISKKK</sequence>
<evidence type="ECO:0000256" key="6">
    <source>
        <dbReference type="ARBA" id="ARBA00022989"/>
    </source>
</evidence>
<dbReference type="NCBIfam" id="TIGR01695">
    <property type="entry name" value="murJ_mviN"/>
    <property type="match status" value="1"/>
</dbReference>
<dbReference type="PANTHER" id="PTHR47019">
    <property type="entry name" value="LIPID II FLIPPASE MURJ"/>
    <property type="match status" value="1"/>
</dbReference>
<dbReference type="GO" id="GO:0005886">
    <property type="term" value="C:plasma membrane"/>
    <property type="evidence" value="ECO:0007669"/>
    <property type="project" value="UniProtKB-SubCell"/>
</dbReference>
<feature type="transmembrane region" description="Helical" evidence="8">
    <location>
        <begin position="155"/>
        <end position="174"/>
    </location>
</feature>
<feature type="transmembrane region" description="Helical" evidence="8">
    <location>
        <begin position="123"/>
        <end position="143"/>
    </location>
</feature>
<dbReference type="Pfam" id="PF03023">
    <property type="entry name" value="MurJ"/>
    <property type="match status" value="1"/>
</dbReference>
<evidence type="ECO:0000256" key="8">
    <source>
        <dbReference type="SAM" id="Phobius"/>
    </source>
</evidence>
<evidence type="ECO:0000256" key="4">
    <source>
        <dbReference type="ARBA" id="ARBA00022960"/>
    </source>
</evidence>
<dbReference type="EMBL" id="RRCT01000004">
    <property type="protein sequence ID" value="RQW75455.1"/>
    <property type="molecule type" value="Genomic_DNA"/>
</dbReference>
<feature type="transmembrane region" description="Helical" evidence="8">
    <location>
        <begin position="81"/>
        <end position="100"/>
    </location>
</feature>
<evidence type="ECO:0000256" key="3">
    <source>
        <dbReference type="ARBA" id="ARBA00022692"/>
    </source>
</evidence>
<reference evidence="9 10" key="1">
    <citation type="journal article" date="2013" name="J. Microbiol.">
        <title>Lysinibacillus chungkukjangi sp. nov., isolated from Chungkukjang, Korean fermented soybean food.</title>
        <authorList>
            <person name="Kim S.J."/>
            <person name="Jang Y.H."/>
            <person name="Hamada M."/>
            <person name="Ahn J.H."/>
            <person name="Weon H.Y."/>
            <person name="Suzuki K."/>
            <person name="Whang K.S."/>
            <person name="Kwon S.W."/>
        </authorList>
    </citation>
    <scope>NUCLEOTIDE SEQUENCE [LARGE SCALE GENOMIC DNA]</scope>
    <source>
        <strain evidence="9 10">MCCC 1A12701</strain>
    </source>
</reference>
<feature type="transmembrane region" description="Helical" evidence="8">
    <location>
        <begin position="302"/>
        <end position="318"/>
    </location>
</feature>
<dbReference type="GO" id="GO:0034204">
    <property type="term" value="P:lipid translocation"/>
    <property type="evidence" value="ECO:0007669"/>
    <property type="project" value="TreeGrafter"/>
</dbReference>
<feature type="transmembrane region" description="Helical" evidence="8">
    <location>
        <begin position="220"/>
        <end position="244"/>
    </location>
</feature>
<comment type="caution">
    <text evidence="9">The sequence shown here is derived from an EMBL/GenBank/DDBJ whole genome shotgun (WGS) entry which is preliminary data.</text>
</comment>
<comment type="subcellular location">
    <subcellularLocation>
        <location evidence="1">Cell membrane</location>
        <topology evidence="1">Multi-pass membrane protein</topology>
    </subcellularLocation>
</comment>